<gene>
    <name evidence="1" type="ORF">SAMN05443245_5908</name>
</gene>
<evidence type="ECO:0000313" key="2">
    <source>
        <dbReference type="Proteomes" id="UP000183487"/>
    </source>
</evidence>
<dbReference type="Proteomes" id="UP000183487">
    <property type="component" value="Unassembled WGS sequence"/>
</dbReference>
<sequence>MAFVNPHRLQGEDFQGVLPQRSVVTQEDLPNSPVARTNGYPTPYIVFHIQTKRERAKRHRPASQGRCKQAARRRSPVRWIGFGCHALLRL</sequence>
<dbReference type="AlphaFoldDB" id="A0A1H1IZ00"/>
<name>A0A1H1IZ00_9BURK</name>
<reference evidence="2" key="1">
    <citation type="submission" date="2016-10" db="EMBL/GenBank/DDBJ databases">
        <authorList>
            <person name="Varghese N."/>
        </authorList>
    </citation>
    <scope>NUCLEOTIDE SEQUENCE [LARGE SCALE GENOMIC DNA]</scope>
    <source>
        <strain evidence="2">GAS106B</strain>
    </source>
</reference>
<accession>A0A1H1IZ00</accession>
<organism evidence="1 2">
    <name type="scientific">Paraburkholderia fungorum</name>
    <dbReference type="NCBI Taxonomy" id="134537"/>
    <lineage>
        <taxon>Bacteria</taxon>
        <taxon>Pseudomonadati</taxon>
        <taxon>Pseudomonadota</taxon>
        <taxon>Betaproteobacteria</taxon>
        <taxon>Burkholderiales</taxon>
        <taxon>Burkholderiaceae</taxon>
        <taxon>Paraburkholderia</taxon>
    </lineage>
</organism>
<keyword evidence="2" id="KW-1185">Reference proteome</keyword>
<proteinExistence type="predicted"/>
<protein>
    <submittedName>
        <fullName evidence="1">Uncharacterized protein</fullName>
    </submittedName>
</protein>
<evidence type="ECO:0000313" key="1">
    <source>
        <dbReference type="EMBL" id="SDR42893.1"/>
    </source>
</evidence>
<dbReference type="EMBL" id="FNKP01000002">
    <property type="protein sequence ID" value="SDR42893.1"/>
    <property type="molecule type" value="Genomic_DNA"/>
</dbReference>